<protein>
    <recommendedName>
        <fullName evidence="2">DUF5652 domain-containing protein</fullName>
    </recommendedName>
</protein>
<comment type="caution">
    <text evidence="3">The sequence shown here is derived from an EMBL/GenBank/DDBJ whole genome shotgun (WGS) entry which is preliminary data.</text>
</comment>
<reference evidence="3 4" key="1">
    <citation type="journal article" date="2016" name="Nat. Commun.">
        <title>Thousands of microbial genomes shed light on interconnected biogeochemical processes in an aquifer system.</title>
        <authorList>
            <person name="Anantharaman K."/>
            <person name="Brown C.T."/>
            <person name="Hug L.A."/>
            <person name="Sharon I."/>
            <person name="Castelle C.J."/>
            <person name="Probst A.J."/>
            <person name="Thomas B.C."/>
            <person name="Singh A."/>
            <person name="Wilkins M.J."/>
            <person name="Karaoz U."/>
            <person name="Brodie E.L."/>
            <person name="Williams K.H."/>
            <person name="Hubbard S.S."/>
            <person name="Banfield J.F."/>
        </authorList>
    </citation>
    <scope>NUCLEOTIDE SEQUENCE [LARGE SCALE GENOMIC DNA]</scope>
</reference>
<accession>A0A1F5JPE7</accession>
<keyword evidence="1" id="KW-0472">Membrane</keyword>
<proteinExistence type="predicted"/>
<dbReference type="STRING" id="1797768.A3C59_05530"/>
<dbReference type="EMBL" id="MFCV01000046">
    <property type="protein sequence ID" value="OGE30533.1"/>
    <property type="molecule type" value="Genomic_DNA"/>
</dbReference>
<evidence type="ECO:0000313" key="4">
    <source>
        <dbReference type="Proteomes" id="UP000176902"/>
    </source>
</evidence>
<feature type="transmembrane region" description="Helical" evidence="1">
    <location>
        <begin position="6"/>
        <end position="24"/>
    </location>
</feature>
<keyword evidence="1" id="KW-0812">Transmembrane</keyword>
<gene>
    <name evidence="3" type="ORF">A3C59_05530</name>
</gene>
<dbReference type="AlphaFoldDB" id="A0A1F5JPE7"/>
<evidence type="ECO:0000256" key="1">
    <source>
        <dbReference type="SAM" id="Phobius"/>
    </source>
</evidence>
<sequence>MSGELFNNLGIFFFVLWEAFWKAMGLWRSAKAGSKLWFFGIFIINSFGILPLFYLWKTKQLNGVLEDLKLIFTSRFKK</sequence>
<evidence type="ECO:0000313" key="3">
    <source>
        <dbReference type="EMBL" id="OGE30533.1"/>
    </source>
</evidence>
<dbReference type="InterPro" id="IPR043712">
    <property type="entry name" value="DUF5652"/>
</dbReference>
<organism evidence="3 4">
    <name type="scientific">Candidatus Daviesbacteria bacterium RIFCSPHIGHO2_02_FULL_36_13</name>
    <dbReference type="NCBI Taxonomy" id="1797768"/>
    <lineage>
        <taxon>Bacteria</taxon>
        <taxon>Candidatus Daviesiibacteriota</taxon>
    </lineage>
</organism>
<dbReference type="Proteomes" id="UP000176902">
    <property type="component" value="Unassembled WGS sequence"/>
</dbReference>
<name>A0A1F5JPE7_9BACT</name>
<keyword evidence="1" id="KW-1133">Transmembrane helix</keyword>
<dbReference type="Pfam" id="PF18893">
    <property type="entry name" value="DUF5652"/>
    <property type="match status" value="1"/>
</dbReference>
<feature type="domain" description="DUF5652" evidence="2">
    <location>
        <begin position="11"/>
        <end position="59"/>
    </location>
</feature>
<evidence type="ECO:0000259" key="2">
    <source>
        <dbReference type="Pfam" id="PF18893"/>
    </source>
</evidence>
<feature type="transmembrane region" description="Helical" evidence="1">
    <location>
        <begin position="36"/>
        <end position="56"/>
    </location>
</feature>